<dbReference type="PRINTS" id="PR00081">
    <property type="entry name" value="GDHRDH"/>
</dbReference>
<keyword evidence="2" id="KW-0560">Oxidoreductase</keyword>
<name>A0A1H7UU95_9RHOB</name>
<dbReference type="Pfam" id="PF00106">
    <property type="entry name" value="adh_short"/>
    <property type="match status" value="1"/>
</dbReference>
<comment type="similarity">
    <text evidence="1 3">Belongs to the short-chain dehydrogenases/reductases (SDR) family.</text>
</comment>
<dbReference type="GO" id="GO:0016491">
    <property type="term" value="F:oxidoreductase activity"/>
    <property type="evidence" value="ECO:0007669"/>
    <property type="project" value="UniProtKB-KW"/>
</dbReference>
<dbReference type="PRINTS" id="PR00080">
    <property type="entry name" value="SDRFAMILY"/>
</dbReference>
<evidence type="ECO:0000256" key="2">
    <source>
        <dbReference type="ARBA" id="ARBA00023002"/>
    </source>
</evidence>
<dbReference type="Gene3D" id="3.40.50.720">
    <property type="entry name" value="NAD(P)-binding Rossmann-like Domain"/>
    <property type="match status" value="1"/>
</dbReference>
<dbReference type="SUPFAM" id="SSF51735">
    <property type="entry name" value="NAD(P)-binding Rossmann-fold domains"/>
    <property type="match status" value="1"/>
</dbReference>
<dbReference type="STRING" id="1287727.SAMN05443999_11110"/>
<dbReference type="InterPro" id="IPR036291">
    <property type="entry name" value="NAD(P)-bd_dom_sf"/>
</dbReference>
<gene>
    <name evidence="4" type="ORF">SAMN05443999_11110</name>
</gene>
<organism evidence="4 5">
    <name type="scientific">Roseovarius azorensis</name>
    <dbReference type="NCBI Taxonomy" id="1287727"/>
    <lineage>
        <taxon>Bacteria</taxon>
        <taxon>Pseudomonadati</taxon>
        <taxon>Pseudomonadota</taxon>
        <taxon>Alphaproteobacteria</taxon>
        <taxon>Rhodobacterales</taxon>
        <taxon>Roseobacteraceae</taxon>
        <taxon>Roseovarius</taxon>
    </lineage>
</organism>
<proteinExistence type="inferred from homology"/>
<protein>
    <submittedName>
        <fullName evidence="4">NADP-dependent 3-hydroxy acid dehydrogenase YdfG</fullName>
    </submittedName>
</protein>
<accession>A0A1H7UU95</accession>
<sequence length="253" mass="26032">MGDTMDMQGKSVLITGASKGIGAAAARVFAAAGANVALVARNGDAVADIAGEIGPTAVAIPCDVSRYWEVEAAVEACHAAFGQLDVLINNAGVIEPITMLGAADPEAWGHAIDVNLKGVFNGMRAALPGMMVRGAGTILTVSSGAAHNALEGWSAYCASKAGVAMLTRCADLEARATGVRVMGLSPGTVATDMQREIKASGVNAVSQLDWSAHIPADWPAKALLWMCNADADAFIGQEISLREESIRRRVGLT</sequence>
<dbReference type="PANTHER" id="PTHR43669:SF3">
    <property type="entry name" value="ALCOHOL DEHYDROGENASE, PUTATIVE (AFU_ORTHOLOGUE AFUA_3G03445)-RELATED"/>
    <property type="match status" value="1"/>
</dbReference>
<dbReference type="InterPro" id="IPR002347">
    <property type="entry name" value="SDR_fam"/>
</dbReference>
<dbReference type="CDD" id="cd05233">
    <property type="entry name" value="SDR_c"/>
    <property type="match status" value="1"/>
</dbReference>
<evidence type="ECO:0000256" key="1">
    <source>
        <dbReference type="ARBA" id="ARBA00006484"/>
    </source>
</evidence>
<dbReference type="FunFam" id="3.40.50.720:FF:000084">
    <property type="entry name" value="Short-chain dehydrogenase reductase"/>
    <property type="match status" value="1"/>
</dbReference>
<dbReference type="PANTHER" id="PTHR43669">
    <property type="entry name" value="5-KETO-D-GLUCONATE 5-REDUCTASE"/>
    <property type="match status" value="1"/>
</dbReference>
<keyword evidence="5" id="KW-1185">Reference proteome</keyword>
<evidence type="ECO:0000256" key="3">
    <source>
        <dbReference type="RuleBase" id="RU000363"/>
    </source>
</evidence>
<dbReference type="Proteomes" id="UP000199582">
    <property type="component" value="Unassembled WGS sequence"/>
</dbReference>
<evidence type="ECO:0000313" key="5">
    <source>
        <dbReference type="Proteomes" id="UP000199582"/>
    </source>
</evidence>
<dbReference type="EMBL" id="FOAG01000011">
    <property type="protein sequence ID" value="SEM00218.1"/>
    <property type="molecule type" value="Genomic_DNA"/>
</dbReference>
<reference evidence="4 5" key="1">
    <citation type="submission" date="2016-10" db="EMBL/GenBank/DDBJ databases">
        <authorList>
            <person name="de Groot N.N."/>
        </authorList>
    </citation>
    <scope>NUCLEOTIDE SEQUENCE [LARGE SCALE GENOMIC DNA]</scope>
    <source>
        <strain evidence="4 5">DSM 100674</strain>
    </source>
</reference>
<dbReference type="AlphaFoldDB" id="A0A1H7UU95"/>
<evidence type="ECO:0000313" key="4">
    <source>
        <dbReference type="EMBL" id="SEM00218.1"/>
    </source>
</evidence>